<dbReference type="InterPro" id="IPR050422">
    <property type="entry name" value="X-Pro_aminopeptidase_P"/>
</dbReference>
<dbReference type="InterPro" id="IPR029149">
    <property type="entry name" value="Creatin/AminoP/Spt16_N"/>
</dbReference>
<name>A0A438BV78_VITVI</name>
<evidence type="ECO:0000313" key="4">
    <source>
        <dbReference type="Proteomes" id="UP000288805"/>
    </source>
</evidence>
<dbReference type="Proteomes" id="UP000288805">
    <property type="component" value="Unassembled WGS sequence"/>
</dbReference>
<dbReference type="SUPFAM" id="SSF53092">
    <property type="entry name" value="Creatinase/prolidase N-terminal domain"/>
    <property type="match status" value="1"/>
</dbReference>
<evidence type="ECO:0000313" key="3">
    <source>
        <dbReference type="EMBL" id="RVW14740.1"/>
    </source>
</evidence>
<keyword evidence="3" id="KW-0378">Hydrolase</keyword>
<dbReference type="PANTHER" id="PTHR43763">
    <property type="entry name" value="XAA-PRO AMINOPEPTIDASE 1"/>
    <property type="match status" value="1"/>
</dbReference>
<feature type="region of interest" description="Disordered" evidence="1">
    <location>
        <begin position="487"/>
        <end position="513"/>
    </location>
</feature>
<protein>
    <submittedName>
        <fullName evidence="3">Putative Xaa-Pro aminopeptidase P</fullName>
    </submittedName>
</protein>
<dbReference type="InterPro" id="IPR000587">
    <property type="entry name" value="Creatinase_N"/>
</dbReference>
<gene>
    <name evidence="3" type="primary">ampp_1</name>
    <name evidence="3" type="ORF">CK203_092637</name>
</gene>
<evidence type="ECO:0000259" key="2">
    <source>
        <dbReference type="Pfam" id="PF01321"/>
    </source>
</evidence>
<feature type="region of interest" description="Disordered" evidence="1">
    <location>
        <begin position="537"/>
        <end position="571"/>
    </location>
</feature>
<keyword evidence="3" id="KW-0645">Protease</keyword>
<comment type="caution">
    <text evidence="3">The sequence shown here is derived from an EMBL/GenBank/DDBJ whole genome shotgun (WGS) entry which is preliminary data.</text>
</comment>
<reference evidence="3 4" key="1">
    <citation type="journal article" date="2018" name="PLoS Genet.">
        <title>Population sequencing reveals clonal diversity and ancestral inbreeding in the grapevine cultivar Chardonnay.</title>
        <authorList>
            <person name="Roach M.J."/>
            <person name="Johnson D.L."/>
            <person name="Bohlmann J."/>
            <person name="van Vuuren H.J."/>
            <person name="Jones S.J."/>
            <person name="Pretorius I.S."/>
            <person name="Schmidt S.A."/>
            <person name="Borneman A.R."/>
        </authorList>
    </citation>
    <scope>NUCLEOTIDE SEQUENCE [LARGE SCALE GENOMIC DNA]</scope>
    <source>
        <strain evidence="4">cv. Chardonnay</strain>
        <tissue evidence="3">Leaf</tissue>
    </source>
</reference>
<sequence>MGSREDCPKGNVFVETALVDVYSKFGCMDIARQLFEKKEISWRRVYYRWVTSDIKKKTGLRTAAEAHVTLDCARRVEFLGMAHSMIASTEKTSFPVMNNIITDVSSHPLNGFLSSFFSAAFPLSSFPLSLASHFLQIQESHSFCPKSQNRLIFLVRNYASITAKPSSQFRKKSADSEQDEKLRSLRELFSKPRIGIDAAYISGFTGSAGTAVVTKDKGALWTDGRYFLQAEKQLSSNWILMRVEELKEAIAKKNHELVYLYDLNLVDEIWKESRPEPPRKPIRVHELTYAGLDVSSKLSSLRSELIDAGCSAIVVSMLDEVSWLLNLRGNDVPNSPVMCAYFIVEIDGAKLFIDDSKVSPEVMDHLKNLDTSSVNVAIVNTYEAACDQYSGSLDNKRKNKSEAYGVANGQSGVPTGVYKISPILLAKAVRNQAELEGMRNSHLRDAVALAQFWSWLEEEILKASNGISDDQWIAPLAIEIGKNSRNRNSQQGLMDAAGTQQRQREGISQNSGVKQIDDKYFDESFFKESDDIKDVASARSGWNGSPRQSSSEKIEEGKDSEDKLDKEPLDNSGYLTRPYLEPLAKMKFRYNCERVVDLDKHEGMRRVAVCGAVSSDKSSLLSSYESIQACQMMEELLEQVMAKLMEAQIHEETKIWSLIVLCLSRSKYARREARREEKQSEENRGQQLQSSFALLEHFPKSIFYILYTISKLRKSRIQRFKPSFLYSVVDSLLKLPDVYREREAWNLKVEANFAALRR</sequence>
<dbReference type="AlphaFoldDB" id="A0A438BV78"/>
<evidence type="ECO:0000256" key="1">
    <source>
        <dbReference type="SAM" id="MobiDB-lite"/>
    </source>
</evidence>
<dbReference type="Gene3D" id="3.40.350.10">
    <property type="entry name" value="Creatinase/prolidase N-terminal domain"/>
    <property type="match status" value="2"/>
</dbReference>
<keyword evidence="3" id="KW-0031">Aminopeptidase</keyword>
<dbReference type="Pfam" id="PF16189">
    <property type="entry name" value="Creatinase_N_2"/>
    <property type="match status" value="1"/>
</dbReference>
<dbReference type="PANTHER" id="PTHR43763:SF6">
    <property type="entry name" value="XAA-PRO AMINOPEPTIDASE 1"/>
    <property type="match status" value="1"/>
</dbReference>
<accession>A0A438BV78</accession>
<feature type="domain" description="Creatinase N-terminal" evidence="2">
    <location>
        <begin position="198"/>
        <end position="254"/>
    </location>
</feature>
<dbReference type="EMBL" id="QGNW01002612">
    <property type="protein sequence ID" value="RVW14740.1"/>
    <property type="molecule type" value="Genomic_DNA"/>
</dbReference>
<feature type="compositionally biased region" description="Polar residues" evidence="1">
    <location>
        <begin position="540"/>
        <end position="549"/>
    </location>
</feature>
<dbReference type="Pfam" id="PF01321">
    <property type="entry name" value="Creatinase_N"/>
    <property type="match status" value="1"/>
</dbReference>
<proteinExistence type="predicted"/>
<dbReference type="GO" id="GO:0004177">
    <property type="term" value="F:aminopeptidase activity"/>
    <property type="evidence" value="ECO:0007669"/>
    <property type="project" value="UniProtKB-KW"/>
</dbReference>
<feature type="compositionally biased region" description="Basic and acidic residues" evidence="1">
    <location>
        <begin position="550"/>
        <end position="569"/>
    </location>
</feature>
<organism evidence="3 4">
    <name type="scientific">Vitis vinifera</name>
    <name type="common">Grape</name>
    <dbReference type="NCBI Taxonomy" id="29760"/>
    <lineage>
        <taxon>Eukaryota</taxon>
        <taxon>Viridiplantae</taxon>
        <taxon>Streptophyta</taxon>
        <taxon>Embryophyta</taxon>
        <taxon>Tracheophyta</taxon>
        <taxon>Spermatophyta</taxon>
        <taxon>Magnoliopsida</taxon>
        <taxon>eudicotyledons</taxon>
        <taxon>Gunneridae</taxon>
        <taxon>Pentapetalae</taxon>
        <taxon>rosids</taxon>
        <taxon>Vitales</taxon>
        <taxon>Vitaceae</taxon>
        <taxon>Viteae</taxon>
        <taxon>Vitis</taxon>
    </lineage>
</organism>